<dbReference type="Proteomes" id="UP000295304">
    <property type="component" value="Unassembled WGS sequence"/>
</dbReference>
<dbReference type="AlphaFoldDB" id="A0A4R3J8I9"/>
<dbReference type="EMBL" id="SLZW01000007">
    <property type="protein sequence ID" value="TCS61794.1"/>
    <property type="molecule type" value="Genomic_DNA"/>
</dbReference>
<evidence type="ECO:0000259" key="2">
    <source>
        <dbReference type="Pfam" id="PF01337"/>
    </source>
</evidence>
<dbReference type="InterPro" id="IPR035905">
    <property type="entry name" value="Barstar-like_sf"/>
</dbReference>
<evidence type="ECO:0000256" key="1">
    <source>
        <dbReference type="ARBA" id="ARBA00006845"/>
    </source>
</evidence>
<dbReference type="SUPFAM" id="SSF52038">
    <property type="entry name" value="Barstar-related"/>
    <property type="match status" value="1"/>
</dbReference>
<evidence type="ECO:0000313" key="3">
    <source>
        <dbReference type="EMBL" id="TCS61794.1"/>
    </source>
</evidence>
<accession>A0A4R3J8I9</accession>
<gene>
    <name evidence="3" type="ORF">EDD55_107203</name>
</gene>
<proteinExistence type="inferred from homology"/>
<comment type="similarity">
    <text evidence="1">Belongs to the barstar family.</text>
</comment>
<comment type="caution">
    <text evidence="3">The sequence shown here is derived from an EMBL/GenBank/DDBJ whole genome shotgun (WGS) entry which is preliminary data.</text>
</comment>
<feature type="domain" description="Barstar (barnase inhibitor)" evidence="2">
    <location>
        <begin position="35"/>
        <end position="114"/>
    </location>
</feature>
<organism evidence="3 4">
    <name type="scientific">Varunaivibrio sulfuroxidans</name>
    <dbReference type="NCBI Taxonomy" id="1773489"/>
    <lineage>
        <taxon>Bacteria</taxon>
        <taxon>Pseudomonadati</taxon>
        <taxon>Pseudomonadota</taxon>
        <taxon>Alphaproteobacteria</taxon>
        <taxon>Rhodospirillales</taxon>
        <taxon>Magnetovibrionaceae</taxon>
        <taxon>Varunaivibrio</taxon>
    </lineage>
</organism>
<sequence>MAPDSTTKFEYGNYSISANDLDSCIATLPIGLVGQEQLLYALYEVLNFPGWFGFNWNALYDCLRDFSWIEKNKIILIHKEFPKLSNKDMKIYLDILSNSINDWRSDDKHEFKVIFPVHTRNNIEAIWNKS</sequence>
<dbReference type="Pfam" id="PF01337">
    <property type="entry name" value="Barstar"/>
    <property type="match status" value="1"/>
</dbReference>
<evidence type="ECO:0000313" key="4">
    <source>
        <dbReference type="Proteomes" id="UP000295304"/>
    </source>
</evidence>
<reference evidence="3 4" key="1">
    <citation type="submission" date="2019-03" db="EMBL/GenBank/DDBJ databases">
        <title>Genomic Encyclopedia of Type Strains, Phase IV (KMG-IV): sequencing the most valuable type-strain genomes for metagenomic binning, comparative biology and taxonomic classification.</title>
        <authorList>
            <person name="Goeker M."/>
        </authorList>
    </citation>
    <scope>NUCLEOTIDE SEQUENCE [LARGE SCALE GENOMIC DNA]</scope>
    <source>
        <strain evidence="3 4">DSM 101688</strain>
    </source>
</reference>
<dbReference type="InterPro" id="IPR000468">
    <property type="entry name" value="Barstar"/>
</dbReference>
<name>A0A4R3J8I9_9PROT</name>
<dbReference type="RefSeq" id="WP_165886352.1">
    <property type="nucleotide sequence ID" value="NZ_CP119676.1"/>
</dbReference>
<protein>
    <submittedName>
        <fullName evidence="3">Barstar (Barnase inhibitor)</fullName>
    </submittedName>
</protein>
<dbReference type="Gene3D" id="3.30.370.10">
    <property type="entry name" value="Barstar-like"/>
    <property type="match status" value="1"/>
</dbReference>
<keyword evidence="4" id="KW-1185">Reference proteome</keyword>